<dbReference type="EMBL" id="AP026382">
    <property type="protein sequence ID" value="BDN96933.1"/>
    <property type="molecule type" value="Genomic_DNA"/>
</dbReference>
<protein>
    <submittedName>
        <fullName evidence="1">Uncharacterized protein</fullName>
    </submittedName>
</protein>
<proteinExistence type="predicted"/>
<dbReference type="RefSeq" id="WP_049041291.1">
    <property type="nucleotide sequence ID" value="NZ_AP026382.1"/>
</dbReference>
<reference evidence="1" key="1">
    <citation type="submission" date="2022-07" db="EMBL/GenBank/DDBJ databases">
        <title>Complete genome sequence of carbapenem-resistant Citrobacter spp. in Japan.</title>
        <authorList>
            <person name="Maehana S."/>
            <person name="Suzuki M."/>
            <person name="Kitasato H."/>
        </authorList>
    </citation>
    <scope>NUCLEOTIDE SEQUENCE</scope>
    <source>
        <strain evidence="1">KAM621</strain>
    </source>
</reference>
<name>A0AAD1L190_CITBR</name>
<dbReference type="Proteomes" id="UP001058317">
    <property type="component" value="Chromosome"/>
</dbReference>
<evidence type="ECO:0000313" key="1">
    <source>
        <dbReference type="EMBL" id="BDN96933.1"/>
    </source>
</evidence>
<organism evidence="1 2">
    <name type="scientific">Citrobacter braakii</name>
    <dbReference type="NCBI Taxonomy" id="57706"/>
    <lineage>
        <taxon>Bacteria</taxon>
        <taxon>Pseudomonadati</taxon>
        <taxon>Pseudomonadota</taxon>
        <taxon>Gammaproteobacteria</taxon>
        <taxon>Enterobacterales</taxon>
        <taxon>Enterobacteriaceae</taxon>
        <taxon>Citrobacter</taxon>
        <taxon>Citrobacter freundii complex</taxon>
    </lineage>
</organism>
<sequence length="74" mass="8102">MTSKIEFAVIVLGDNYSKIAFGNHAATYDLGGKLKSVVNPTGNIDFPKHLEVLDFRNGHKPSIKTHHIAPGLFL</sequence>
<evidence type="ECO:0000313" key="2">
    <source>
        <dbReference type="Proteomes" id="UP001058317"/>
    </source>
</evidence>
<dbReference type="AlphaFoldDB" id="A0AAD1L190"/>
<accession>A0AAD1L190</accession>
<gene>
    <name evidence="1" type="ORF">KAM621c_20380</name>
</gene>